<gene>
    <name evidence="5" type="ORF">KSX_05310</name>
</gene>
<dbReference type="InterPro" id="IPR005511">
    <property type="entry name" value="SMP-30"/>
</dbReference>
<dbReference type="GO" id="GO:0005509">
    <property type="term" value="F:calcium ion binding"/>
    <property type="evidence" value="ECO:0007669"/>
    <property type="project" value="TreeGrafter"/>
</dbReference>
<feature type="binding site" evidence="3">
    <location>
        <position position="147"/>
    </location>
    <ligand>
        <name>a divalent metal cation</name>
        <dbReference type="ChEBI" id="CHEBI:60240"/>
    </ligand>
</feature>
<comment type="similarity">
    <text evidence="1">Belongs to the SMP-30/CGR1 family.</text>
</comment>
<keyword evidence="3" id="KW-0479">Metal-binding</keyword>
<dbReference type="Pfam" id="PF08450">
    <property type="entry name" value="SGL"/>
    <property type="match status" value="1"/>
</dbReference>
<dbReference type="AlphaFoldDB" id="A0A8J3HWX2"/>
<feature type="active site" description="Proton donor/acceptor" evidence="2">
    <location>
        <position position="197"/>
    </location>
</feature>
<dbReference type="InterPro" id="IPR013658">
    <property type="entry name" value="SGL"/>
</dbReference>
<comment type="caution">
    <text evidence="5">The sequence shown here is derived from an EMBL/GenBank/DDBJ whole genome shotgun (WGS) entry which is preliminary data.</text>
</comment>
<dbReference type="PANTHER" id="PTHR10907">
    <property type="entry name" value="REGUCALCIN"/>
    <property type="match status" value="1"/>
</dbReference>
<keyword evidence="3" id="KW-0862">Zinc</keyword>
<feature type="binding site" evidence="3">
    <location>
        <position position="16"/>
    </location>
    <ligand>
        <name>a divalent metal cation</name>
        <dbReference type="ChEBI" id="CHEBI:60240"/>
    </ligand>
</feature>
<evidence type="ECO:0000313" key="5">
    <source>
        <dbReference type="EMBL" id="GHO42368.1"/>
    </source>
</evidence>
<dbReference type="PRINTS" id="PR01790">
    <property type="entry name" value="SMP30FAMILY"/>
</dbReference>
<name>A0A8J3HWX2_9CHLR</name>
<dbReference type="InterPro" id="IPR011042">
    <property type="entry name" value="6-blade_b-propeller_TolB-like"/>
</dbReference>
<evidence type="ECO:0000256" key="2">
    <source>
        <dbReference type="PIRSR" id="PIRSR605511-1"/>
    </source>
</evidence>
<reference evidence="5" key="1">
    <citation type="submission" date="2020-10" db="EMBL/GenBank/DDBJ databases">
        <title>Taxonomic study of unclassified bacteria belonging to the class Ktedonobacteria.</title>
        <authorList>
            <person name="Yabe S."/>
            <person name="Wang C.M."/>
            <person name="Zheng Y."/>
            <person name="Sakai Y."/>
            <person name="Cavaletti L."/>
            <person name="Monciardini P."/>
            <person name="Donadio S."/>
        </authorList>
    </citation>
    <scope>NUCLEOTIDE SEQUENCE</scope>
    <source>
        <strain evidence="5">SOSP1-1</strain>
    </source>
</reference>
<comment type="cofactor">
    <cofactor evidence="3">
        <name>Zn(2+)</name>
        <dbReference type="ChEBI" id="CHEBI:29105"/>
    </cofactor>
    <text evidence="3">Binds 1 divalent metal cation per subunit.</text>
</comment>
<keyword evidence="6" id="KW-1185">Reference proteome</keyword>
<dbReference type="PANTHER" id="PTHR10907:SF47">
    <property type="entry name" value="REGUCALCIN"/>
    <property type="match status" value="1"/>
</dbReference>
<dbReference type="Gene3D" id="2.120.10.30">
    <property type="entry name" value="TolB, C-terminal domain"/>
    <property type="match status" value="1"/>
</dbReference>
<dbReference type="RefSeq" id="WP_220191915.1">
    <property type="nucleotide sequence ID" value="NZ_BNJF01000001.1"/>
</dbReference>
<dbReference type="GO" id="GO:0004341">
    <property type="term" value="F:gluconolactonase activity"/>
    <property type="evidence" value="ECO:0007669"/>
    <property type="project" value="TreeGrafter"/>
</dbReference>
<sequence length="290" mass="32332">MIDTEHFLACQDSLGEGPLWNEDEQALYWVDIVGKRFHRLETASGQHTSFNVGIPVCVLGFRQQGGIVMVVRDGFAVWNAQEQKLEYIARPLEHLTDVRFNDGAIDCAGRFWAGSMSTIGDMNSGTLYRLDPDGSLHVMATNIGTSNGIGWNLDNTIMYHTDSPRRVIYAYDFDAVSGSITNRRPFIQLPDEIPQPDGLAVDSEGYIWSAHWDGACVVRYTPDGRVDRTLQVPALHTTACCFGGPTLTDLYITSAREELTLEQLSQQPLSGDLFHYQSDVQGFPRYKFAG</sequence>
<feature type="binding site" evidence="3">
    <location>
        <position position="99"/>
    </location>
    <ligand>
        <name>substrate</name>
    </ligand>
</feature>
<protein>
    <submittedName>
        <fullName evidence="5">Gluconolactonase</fullName>
    </submittedName>
</protein>
<evidence type="ECO:0000259" key="4">
    <source>
        <dbReference type="Pfam" id="PF08450"/>
    </source>
</evidence>
<feature type="binding site" evidence="3">
    <location>
        <position position="101"/>
    </location>
    <ligand>
        <name>substrate</name>
    </ligand>
</feature>
<accession>A0A8J3HWX2</accession>
<dbReference type="EMBL" id="BNJF01000001">
    <property type="protein sequence ID" value="GHO42368.1"/>
    <property type="molecule type" value="Genomic_DNA"/>
</dbReference>
<organism evidence="5 6">
    <name type="scientific">Ktedonospora formicarum</name>
    <dbReference type="NCBI Taxonomy" id="2778364"/>
    <lineage>
        <taxon>Bacteria</taxon>
        <taxon>Bacillati</taxon>
        <taxon>Chloroflexota</taxon>
        <taxon>Ktedonobacteria</taxon>
        <taxon>Ktedonobacterales</taxon>
        <taxon>Ktedonobacteraceae</taxon>
        <taxon>Ktedonospora</taxon>
    </lineage>
</organism>
<dbReference type="GO" id="GO:0019853">
    <property type="term" value="P:L-ascorbic acid biosynthetic process"/>
    <property type="evidence" value="ECO:0007669"/>
    <property type="project" value="TreeGrafter"/>
</dbReference>
<dbReference type="SUPFAM" id="SSF63829">
    <property type="entry name" value="Calcium-dependent phosphotriesterase"/>
    <property type="match status" value="1"/>
</dbReference>
<feature type="binding site" evidence="3">
    <location>
        <position position="197"/>
    </location>
    <ligand>
        <name>a divalent metal cation</name>
        <dbReference type="ChEBI" id="CHEBI:60240"/>
    </ligand>
</feature>
<evidence type="ECO:0000256" key="3">
    <source>
        <dbReference type="PIRSR" id="PIRSR605511-2"/>
    </source>
</evidence>
<feature type="domain" description="SMP-30/Gluconolactonase/LRE-like region" evidence="4">
    <location>
        <begin position="14"/>
        <end position="256"/>
    </location>
</feature>
<evidence type="ECO:0000256" key="1">
    <source>
        <dbReference type="ARBA" id="ARBA00008853"/>
    </source>
</evidence>
<evidence type="ECO:0000313" key="6">
    <source>
        <dbReference type="Proteomes" id="UP000612362"/>
    </source>
</evidence>
<dbReference type="Proteomes" id="UP000612362">
    <property type="component" value="Unassembled WGS sequence"/>
</dbReference>
<proteinExistence type="inferred from homology"/>